<dbReference type="SUPFAM" id="SSF55961">
    <property type="entry name" value="Bet v1-like"/>
    <property type="match status" value="2"/>
</dbReference>
<reference evidence="2" key="1">
    <citation type="submission" date="2023-04" db="EMBL/GenBank/DDBJ databases">
        <title>Phytophthora lilii NBRC 32176.</title>
        <authorList>
            <person name="Ichikawa N."/>
            <person name="Sato H."/>
            <person name="Tonouchi N."/>
        </authorList>
    </citation>
    <scope>NUCLEOTIDE SEQUENCE</scope>
    <source>
        <strain evidence="2">NBRC 32176</strain>
    </source>
</reference>
<name>A0A9W6XBM8_9STRA</name>
<dbReference type="AlphaFoldDB" id="A0A9W6XBM8"/>
<dbReference type="PANTHER" id="PTHR23164">
    <property type="entry name" value="EARLY ENDOSOME ANTIGEN 1"/>
    <property type="match status" value="1"/>
</dbReference>
<organism evidence="2 3">
    <name type="scientific">Phytophthora lilii</name>
    <dbReference type="NCBI Taxonomy" id="2077276"/>
    <lineage>
        <taxon>Eukaryota</taxon>
        <taxon>Sar</taxon>
        <taxon>Stramenopiles</taxon>
        <taxon>Oomycota</taxon>
        <taxon>Peronosporomycetes</taxon>
        <taxon>Peronosporales</taxon>
        <taxon>Peronosporaceae</taxon>
        <taxon>Phytophthora</taxon>
    </lineage>
</organism>
<dbReference type="InterPro" id="IPR023393">
    <property type="entry name" value="START-like_dom_sf"/>
</dbReference>
<evidence type="ECO:0000313" key="2">
    <source>
        <dbReference type="EMBL" id="GMF35333.1"/>
    </source>
</evidence>
<dbReference type="OrthoDB" id="102053at2759"/>
<gene>
    <name evidence="2" type="ORF">Plil01_001502100</name>
</gene>
<dbReference type="InterPro" id="IPR013083">
    <property type="entry name" value="Znf_RING/FYVE/PHD"/>
</dbReference>
<dbReference type="SUPFAM" id="SSF57903">
    <property type="entry name" value="FYVE/PHD zinc finger"/>
    <property type="match status" value="1"/>
</dbReference>
<dbReference type="Gene3D" id="3.30.40.10">
    <property type="entry name" value="Zinc/RING finger domain, C3HC4 (zinc finger)"/>
    <property type="match status" value="1"/>
</dbReference>
<dbReference type="PANTHER" id="PTHR23164:SF29">
    <property type="entry name" value="E3 UBIQUITIN-PROTEIN LIGASE PIB1"/>
    <property type="match status" value="1"/>
</dbReference>
<dbReference type="InterPro" id="IPR011011">
    <property type="entry name" value="Znf_FYVE_PHD"/>
</dbReference>
<sequence length="935" mass="104126">MSSYNADGVPFSAGAPERSASDYNAAVATGYLTRWSPGIASLIDRLARLVISQTGGTPSSFDGSDQAAKRSASAPLSRQLTASSSMSSYNADGVPFSAGAPEYLQLSSQVKNVLKRQITDAVEDVLDSMMHEGTEDAHWRGKMRKDGIVYYEDRESVTKEQTRFCCVESTDASVEEVINLFVVSDTDMLLQRCRIMYDNIMDARVLNVLEHPSEEHPLRSSYVRYTAFKARTLQRNHRDMCVVVATDVIRYPDGSTVGYCVWDSLNLRDVSELDVPQGFIRTRMFRSGYFVQNSGLPDAQTKVAYIVGIEAGGLAPRLTTRYYMPKFGAVLSRAAAAVLTSAAAERLGFRGGDTTICIRSVRRWSGIRRFDFHSSKRVNTMQSMTTDTKTHSGHSTNSSGPKLHNFQKLRPPSLSDIATTVALGTSSIAMPSKVNPRRSAHAQGALLSNFGKPSHSVVDLTFQVDHIGSVAFESYKQRSQPCCMHDFGAYLTIDLQERLERRCQSPIARRLKTTTSSMSSYNSEGVPLSEGKPEYLKLSTEVKDLLVSQISDAVENVLDSMMHEGTEDAHWRGKMRKNDVVYYEDRESVTKGQSRFCCVSATDASVEDVINLFVVSDTDMLLQRCRIMYDNIMDARVLSVLEHPSEENPMRSTYVRYTAFKTPALLRSHRDMCVVVSTDVIHCPDGSTVGYCVWDSLNLPEVSEFDVPQGFIRCRMFRSGYFVQNTGEPNAQTKVAYLVGIEAGGFAPRLATRYVMPRFGAVLNRVIGHLRRKQLDPSSFAPQSQWTDKQQAQFCQCCSKHFGAVKLLDTRRYNCVVCGDAICHACHHVEEVEVRGARNTTVGICRVFNTVSSCMKTDLVQSTILWRQRGNRARHLARTRIVGSLPQLRLVVLTVQHPFPNLYKGLSNTSNVLQCYLSSSSHVVREPLKIGLDCS</sequence>
<feature type="compositionally biased region" description="Polar residues" evidence="1">
    <location>
        <begin position="381"/>
        <end position="400"/>
    </location>
</feature>
<feature type="region of interest" description="Disordered" evidence="1">
    <location>
        <begin position="55"/>
        <end position="79"/>
    </location>
</feature>
<evidence type="ECO:0000256" key="1">
    <source>
        <dbReference type="SAM" id="MobiDB-lite"/>
    </source>
</evidence>
<protein>
    <submittedName>
        <fullName evidence="2">Unnamed protein product</fullName>
    </submittedName>
</protein>
<comment type="caution">
    <text evidence="2">The sequence shown here is derived from an EMBL/GenBank/DDBJ whole genome shotgun (WGS) entry which is preliminary data.</text>
</comment>
<dbReference type="EMBL" id="BSXW01001271">
    <property type="protein sequence ID" value="GMF35333.1"/>
    <property type="molecule type" value="Genomic_DNA"/>
</dbReference>
<accession>A0A9W6XBM8</accession>
<feature type="region of interest" description="Disordered" evidence="1">
    <location>
        <begin position="381"/>
        <end position="407"/>
    </location>
</feature>
<keyword evidence="3" id="KW-1185">Reference proteome</keyword>
<evidence type="ECO:0000313" key="3">
    <source>
        <dbReference type="Proteomes" id="UP001165083"/>
    </source>
</evidence>
<dbReference type="Gene3D" id="3.30.530.20">
    <property type="match status" value="2"/>
</dbReference>
<proteinExistence type="predicted"/>
<dbReference type="Proteomes" id="UP001165083">
    <property type="component" value="Unassembled WGS sequence"/>
</dbReference>